<dbReference type="Proteomes" id="UP000449846">
    <property type="component" value="Unassembled WGS sequence"/>
</dbReference>
<dbReference type="Pfam" id="PF13403">
    <property type="entry name" value="Hint_2"/>
    <property type="match status" value="1"/>
</dbReference>
<keyword evidence="4" id="KW-1185">Reference proteome</keyword>
<evidence type="ECO:0000313" key="3">
    <source>
        <dbReference type="EMBL" id="MTH60179.1"/>
    </source>
</evidence>
<dbReference type="AlphaFoldDB" id="A0A844HM73"/>
<organism evidence="3 4">
    <name type="scientific">Paracoccus litorisediminis</name>
    <dbReference type="NCBI Taxonomy" id="2006130"/>
    <lineage>
        <taxon>Bacteria</taxon>
        <taxon>Pseudomonadati</taxon>
        <taxon>Pseudomonadota</taxon>
        <taxon>Alphaproteobacteria</taxon>
        <taxon>Rhodobacterales</taxon>
        <taxon>Paracoccaceae</taxon>
        <taxon>Paracoccus</taxon>
    </lineage>
</organism>
<evidence type="ECO:0000259" key="2">
    <source>
        <dbReference type="Pfam" id="PF13403"/>
    </source>
</evidence>
<dbReference type="OrthoDB" id="6305173at2"/>
<feature type="compositionally biased region" description="Basic residues" evidence="1">
    <location>
        <begin position="363"/>
        <end position="375"/>
    </location>
</feature>
<proteinExistence type="predicted"/>
<evidence type="ECO:0000313" key="4">
    <source>
        <dbReference type="Proteomes" id="UP000449846"/>
    </source>
</evidence>
<dbReference type="InterPro" id="IPR028992">
    <property type="entry name" value="Hedgehog/Intein_dom"/>
</dbReference>
<feature type="domain" description="Hedgehog/Intein (Hint)" evidence="2">
    <location>
        <begin position="178"/>
        <end position="324"/>
    </location>
</feature>
<dbReference type="EMBL" id="WMIG01000006">
    <property type="protein sequence ID" value="MTH60179.1"/>
    <property type="molecule type" value="Genomic_DNA"/>
</dbReference>
<evidence type="ECO:0000256" key="1">
    <source>
        <dbReference type="SAM" id="MobiDB-lite"/>
    </source>
</evidence>
<gene>
    <name evidence="3" type="ORF">GL300_13265</name>
</gene>
<protein>
    <submittedName>
        <fullName evidence="3">Hemolysin</fullName>
    </submittedName>
</protein>
<dbReference type="Gene3D" id="2.170.16.10">
    <property type="entry name" value="Hedgehog/Intein (Hint) domain"/>
    <property type="match status" value="1"/>
</dbReference>
<comment type="caution">
    <text evidence="3">The sequence shown here is derived from an EMBL/GenBank/DDBJ whole genome shotgun (WGS) entry which is preliminary data.</text>
</comment>
<dbReference type="SUPFAM" id="SSF51294">
    <property type="entry name" value="Hedgehog/intein (Hint) domain"/>
    <property type="match status" value="1"/>
</dbReference>
<dbReference type="InterPro" id="IPR036844">
    <property type="entry name" value="Hint_dom_sf"/>
</dbReference>
<reference evidence="3 4" key="1">
    <citation type="submission" date="2019-11" db="EMBL/GenBank/DDBJ databases">
        <authorList>
            <person name="Dong K."/>
        </authorList>
    </citation>
    <scope>NUCLEOTIDE SEQUENCE [LARGE SCALE GENOMIC DNA]</scope>
    <source>
        <strain evidence="3 4">NBRC 112902</strain>
    </source>
</reference>
<accession>A0A844HM73</accession>
<sequence length="381" mass="41489">MIDRSADVGQYKIDADGASSLSSGDNFTFIAPDPSSNLECTYLVAGTLNFAPYAVNLNRLDLQITVSPISGYLVETDGKYYFVTDGPLDNDHVTATIEGTVGPSQGNPQPVSVGPVPLSQLADSLANDIDGLAQGWADRLAADVRQLDDQFVGYGRASDSTLTHDQTVDREITDAEVVCFAAGTLIETDRGPVPVEELVAGDTVWTKDDGFQPIRWIGSVKLSGAMLANKPNLRPIRIRAGALGANTPSSDLLVSPQHRVLVRSRIAVKMFDTMEVLIPAKQLLQIDGIDYDHATTEVEYFHFLFDRHQIVVSNGAETESLFTGPQALRALTAEARDEVLSLFPELAERDYQPEAIRPLPSGRKSRKLVQRHASKHRDLVC</sequence>
<name>A0A844HM73_9RHOB</name>
<feature type="region of interest" description="Disordered" evidence="1">
    <location>
        <begin position="354"/>
        <end position="381"/>
    </location>
</feature>